<proteinExistence type="predicted"/>
<evidence type="ECO:0000256" key="2">
    <source>
        <dbReference type="SAM" id="MobiDB-lite"/>
    </source>
</evidence>
<dbReference type="Pfam" id="PF22925">
    <property type="entry name" value="TS_C"/>
    <property type="match status" value="1"/>
</dbReference>
<evidence type="ECO:0000256" key="1">
    <source>
        <dbReference type="ARBA" id="ARBA00022737"/>
    </source>
</evidence>
<dbReference type="InterPro" id="IPR008377">
    <property type="entry name" value="Sialidase_trypan"/>
</dbReference>
<dbReference type="Pfam" id="PF11052">
    <property type="entry name" value="Tr-sialidase_C"/>
    <property type="match status" value="1"/>
</dbReference>
<evidence type="ECO:0000313" key="6">
    <source>
        <dbReference type="EMBL" id="AFX73249.1"/>
    </source>
</evidence>
<evidence type="ECO:0000259" key="4">
    <source>
        <dbReference type="Pfam" id="PF13859"/>
    </source>
</evidence>
<dbReference type="EMBL" id="JQ614419">
    <property type="protein sequence ID" value="AFX73249.1"/>
    <property type="molecule type" value="Genomic_DNA"/>
</dbReference>
<keyword evidence="3" id="KW-0732">Signal</keyword>
<dbReference type="GO" id="GO:0006689">
    <property type="term" value="P:ganglioside catabolic process"/>
    <property type="evidence" value="ECO:0007669"/>
    <property type="project" value="TreeGrafter"/>
</dbReference>
<dbReference type="PRINTS" id="PR01803">
    <property type="entry name" value="TCSIALIDASE"/>
</dbReference>
<dbReference type="PANTHER" id="PTHR10628">
    <property type="entry name" value="SIALIDASE"/>
    <property type="match status" value="1"/>
</dbReference>
<sequence length="705" mass="76243">MSEQRHMPNMCRRPFFFSVLLLLCVLLICVGGTAVHAEEGITPKEVQLPETVDLFVPHRTVVLTHVGRAARPIFDSPSLASAGGVLVALAKSQGTAPYPSKGRTAMVYADVVAGYIDSAESWSSFVAKARASKWRAYSIFNTTMLEEHSDRVAYAVRPTAIAKVNKVLLLVGGHHTKYDSSSKKWIKSSEGLDLFVGEATQDKVIQWGEPTSLLPQIEPSAKQRGLQEFIGGGGSGVVMEDGTLVFPVTARSAVADTVSMIIYSKDDGKNWVLPQGMLPTGCTDPRIVEWEQGQLLMVAKCHSGSKVFESRDMGATWTEAARTLTRVQPMLLPNTLRTAEGVGSLTTASIAGKKVMLYTQKGVPPGGSLQATALYLWVTDNSRTFQVGPISMDTTETWTSNPTLLYSKDALHLLQERVSRMVTGVSFASLTAQLKTITSVLETWAKLDSSLSNSSVPTAGLVGFLSDALGDGTWNDAYRCVDATVTNATKVEGGFKFTGPESYAMWPVNMWKYSQLCTALWITRLLLVATVTIDEVPNGSAPLLGASLGDNENTKFVGLSYTLANEWEAVLKGTPTRSKITWEVGKQYQVALMLQGNEGSVYVDGVVVGGSDTLQTLEARRHEIAHFHFGGGKDGSARVKNVFLYNRPLNAMELKKLDDSNEYGKPAGDSSGASKQRAGDSSTRADVFRVLILLLLGLWGFAALC</sequence>
<dbReference type="Gene3D" id="2.60.120.200">
    <property type="match status" value="1"/>
</dbReference>
<feature type="signal peptide" evidence="3">
    <location>
        <begin position="1"/>
        <end position="37"/>
    </location>
</feature>
<feature type="chain" id="PRO_5004054028" evidence="3">
    <location>
        <begin position="38"/>
        <end position="705"/>
    </location>
</feature>
<evidence type="ECO:0000256" key="3">
    <source>
        <dbReference type="SAM" id="SignalP"/>
    </source>
</evidence>
<dbReference type="PANTHER" id="PTHR10628:SF30">
    <property type="entry name" value="EXO-ALPHA-SIALIDASE"/>
    <property type="match status" value="1"/>
</dbReference>
<feature type="domain" description="Sialidase" evidence="4">
    <location>
        <begin position="77"/>
        <end position="412"/>
    </location>
</feature>
<dbReference type="CDD" id="cd15482">
    <property type="entry name" value="Sialidase_non-viral"/>
    <property type="match status" value="1"/>
</dbReference>
<dbReference type="InterPro" id="IPR011040">
    <property type="entry name" value="Sialidase"/>
</dbReference>
<dbReference type="GO" id="GO:0009313">
    <property type="term" value="P:oligosaccharide catabolic process"/>
    <property type="evidence" value="ECO:0007669"/>
    <property type="project" value="TreeGrafter"/>
</dbReference>
<dbReference type="InterPro" id="IPR036278">
    <property type="entry name" value="Sialidase_sf"/>
</dbReference>
<evidence type="ECO:0000259" key="5">
    <source>
        <dbReference type="Pfam" id="PF22925"/>
    </source>
</evidence>
<dbReference type="GO" id="GO:0004308">
    <property type="term" value="F:exo-alpha-sialidase activity"/>
    <property type="evidence" value="ECO:0007669"/>
    <property type="project" value="InterPro"/>
</dbReference>
<dbReference type="SUPFAM" id="SSF50939">
    <property type="entry name" value="Sialidases"/>
    <property type="match status" value="1"/>
</dbReference>
<dbReference type="VEuPathDB" id="TriTrypDB:TRSC58_07108"/>
<dbReference type="Gene3D" id="2.120.10.10">
    <property type="match status" value="1"/>
</dbReference>
<name>M4I2D5_TRYRA</name>
<accession>M4I2D5</accession>
<dbReference type="VEuPathDB" id="TriTrypDB:TRSC58_06827"/>
<organism evidence="6">
    <name type="scientific">Trypanosoma rangeli</name>
    <dbReference type="NCBI Taxonomy" id="5698"/>
    <lineage>
        <taxon>Eukaryota</taxon>
        <taxon>Discoba</taxon>
        <taxon>Euglenozoa</taxon>
        <taxon>Kinetoplastea</taxon>
        <taxon>Metakinetoplastina</taxon>
        <taxon>Trypanosomatida</taxon>
        <taxon>Trypanosomatidae</taxon>
        <taxon>Trypanosoma</taxon>
        <taxon>Herpetosoma</taxon>
    </lineage>
</organism>
<feature type="region of interest" description="Disordered" evidence="2">
    <location>
        <begin position="660"/>
        <end position="679"/>
    </location>
</feature>
<dbReference type="InterPro" id="IPR026856">
    <property type="entry name" value="Sialidase_fam"/>
</dbReference>
<dbReference type="InterPro" id="IPR021287">
    <property type="entry name" value="Trans-sialidase_CS"/>
</dbReference>
<dbReference type="InterPro" id="IPR055239">
    <property type="entry name" value="TS_C"/>
</dbReference>
<dbReference type="GO" id="GO:0005737">
    <property type="term" value="C:cytoplasm"/>
    <property type="evidence" value="ECO:0007669"/>
    <property type="project" value="TreeGrafter"/>
</dbReference>
<keyword evidence="1" id="KW-0677">Repeat</keyword>
<dbReference type="GO" id="GO:0016020">
    <property type="term" value="C:membrane"/>
    <property type="evidence" value="ECO:0007669"/>
    <property type="project" value="TreeGrafter"/>
</dbReference>
<reference evidence="6" key="2">
    <citation type="submission" date="2013-03" db="EMBL/GenBank/DDBJ databases">
        <title>Characterization and comparative analysis of a Trypanosoma cruzi group II trans-sialidase gene in Trypanosoma rangeli.</title>
        <authorList>
            <person name="Ramirez L.E."/>
        </authorList>
    </citation>
    <scope>NUCLEOTIDE SEQUENCE</scope>
</reference>
<reference evidence="6" key="1">
    <citation type="submission" date="2012-02" db="EMBL/GenBank/DDBJ databases">
        <authorList>
            <person name="Jampaulo V.O."/>
            <person name="Ferreira K.A.M."/>
            <person name="Pedrosa A.L."/>
        </authorList>
    </citation>
    <scope>NUCLEOTIDE SEQUENCE</scope>
</reference>
<feature type="domain" description="Trans-sialidase C-terminal" evidence="5">
    <location>
        <begin position="457"/>
        <end position="651"/>
    </location>
</feature>
<dbReference type="SUPFAM" id="SSF49899">
    <property type="entry name" value="Concanavalin A-like lectins/glucanases"/>
    <property type="match status" value="1"/>
</dbReference>
<dbReference type="InterPro" id="IPR013320">
    <property type="entry name" value="ConA-like_dom_sf"/>
</dbReference>
<protein>
    <submittedName>
        <fullName evidence="6">Putative group II trans-sialidase</fullName>
    </submittedName>
</protein>
<dbReference type="Pfam" id="PF13859">
    <property type="entry name" value="BNR_3"/>
    <property type="match status" value="1"/>
</dbReference>
<dbReference type="AlphaFoldDB" id="M4I2D5"/>